<keyword evidence="4" id="KW-0647">Proteasome</keyword>
<keyword evidence="9" id="KW-1185">Reference proteome</keyword>
<dbReference type="InterPro" id="IPR016024">
    <property type="entry name" value="ARM-type_fold"/>
</dbReference>
<evidence type="ECO:0000256" key="2">
    <source>
        <dbReference type="ARBA" id="ARBA00022490"/>
    </source>
</evidence>
<feature type="compositionally biased region" description="Basic and acidic residues" evidence="5">
    <location>
        <begin position="1699"/>
        <end position="1716"/>
    </location>
</feature>
<dbReference type="FunCoup" id="H2AZX9">
    <property type="interactions" value="1099"/>
</dbReference>
<evidence type="ECO:0000313" key="8">
    <source>
        <dbReference type="EMBL" id="CCF59929.1"/>
    </source>
</evidence>
<dbReference type="GO" id="GO:0005634">
    <property type="term" value="C:nucleus"/>
    <property type="evidence" value="ECO:0007669"/>
    <property type="project" value="EnsemblFungi"/>
</dbReference>
<dbReference type="Proteomes" id="UP000005220">
    <property type="component" value="Chromosome 9"/>
</dbReference>
<dbReference type="GO" id="GO:0043248">
    <property type="term" value="P:proteasome assembly"/>
    <property type="evidence" value="ECO:0007669"/>
    <property type="project" value="EnsemblFungi"/>
</dbReference>
<dbReference type="Pfam" id="PF13001">
    <property type="entry name" value="ECM29_N"/>
    <property type="match status" value="1"/>
</dbReference>
<protein>
    <recommendedName>
        <fullName evidence="10">Proteasome component ECM29</fullName>
    </recommendedName>
</protein>
<dbReference type="PANTHER" id="PTHR23346">
    <property type="entry name" value="TRANSLATIONAL ACTIVATOR GCN1-RELATED"/>
    <property type="match status" value="1"/>
</dbReference>
<keyword evidence="3" id="KW-0677">Repeat</keyword>
<feature type="domain" description="Proteasome adapter and scaffold protein ECM29 HEAT-repeat" evidence="7">
    <location>
        <begin position="1313"/>
        <end position="1474"/>
    </location>
</feature>
<keyword evidence="2" id="KW-0963">Cytoplasm</keyword>
<evidence type="ECO:0000259" key="6">
    <source>
        <dbReference type="Pfam" id="PF13001"/>
    </source>
</evidence>
<dbReference type="HOGENOM" id="CLU_000880_1_1_1"/>
<evidence type="ECO:0000313" key="9">
    <source>
        <dbReference type="Proteomes" id="UP000005220"/>
    </source>
</evidence>
<dbReference type="PANTHER" id="PTHR23346:SF19">
    <property type="entry name" value="PROTEASOME ADAPTER AND SCAFFOLD PROTEIN ECM29"/>
    <property type="match status" value="1"/>
</dbReference>
<reference evidence="8 9" key="1">
    <citation type="journal article" date="2011" name="Proc. Natl. Acad. Sci. U.S.A.">
        <title>Evolutionary erosion of yeast sex chromosomes by mating-type switching accidents.</title>
        <authorList>
            <person name="Gordon J.L."/>
            <person name="Armisen D."/>
            <person name="Proux-Wera E."/>
            <person name="Oheigeartaigh S.S."/>
            <person name="Byrne K.P."/>
            <person name="Wolfe K.H."/>
        </authorList>
    </citation>
    <scope>NUCLEOTIDE SEQUENCE [LARGE SCALE GENOMIC DNA]</scope>
    <source>
        <strain evidence="9">ATCC 22294 / BCRC 22015 / CBS 2517 / CECT 1963 / NBRC 1671 / NRRL Y-8276</strain>
    </source>
</reference>
<gene>
    <name evidence="8" type="primary">KAFR0I01480</name>
    <name evidence="8" type="ORF">KAFR_0I01480</name>
</gene>
<dbReference type="GO" id="GO:0000502">
    <property type="term" value="C:proteasome complex"/>
    <property type="evidence" value="ECO:0007669"/>
    <property type="project" value="UniProtKB-KW"/>
</dbReference>
<dbReference type="GeneID" id="13883565"/>
<dbReference type="Pfam" id="PF24492">
    <property type="entry name" value="HEAT_ECM29"/>
    <property type="match status" value="1"/>
</dbReference>
<dbReference type="eggNOG" id="KOG0915">
    <property type="taxonomic scope" value="Eukaryota"/>
</dbReference>
<evidence type="ECO:0008006" key="10">
    <source>
        <dbReference type="Google" id="ProtNLM"/>
    </source>
</evidence>
<feature type="region of interest" description="Disordered" evidence="5">
    <location>
        <begin position="1694"/>
        <end position="1716"/>
    </location>
</feature>
<dbReference type="GO" id="GO:0042030">
    <property type="term" value="F:ATPase inhibitor activity"/>
    <property type="evidence" value="ECO:0007669"/>
    <property type="project" value="EnsemblFungi"/>
</dbReference>
<dbReference type="GO" id="GO:0005737">
    <property type="term" value="C:cytoplasm"/>
    <property type="evidence" value="ECO:0007669"/>
    <property type="project" value="UniProtKB-SubCell"/>
</dbReference>
<evidence type="ECO:0000256" key="3">
    <source>
        <dbReference type="ARBA" id="ARBA00022737"/>
    </source>
</evidence>
<evidence type="ECO:0000256" key="5">
    <source>
        <dbReference type="SAM" id="MobiDB-lite"/>
    </source>
</evidence>
<sequence length="1861" mass="209634">MTDSQIAEKRELELVEKVELRLALSDTPEKFEKSLNVFLAPLLLKLASPFDSVRNAVFNSLKHVLSRVSSLKEMKLPIKALLEQAKLPSLPAELLKNSDNVRLYSLLLASKGVDRISGVERKELVPTVMENISSLPTSISSRLFNILCKLMLTWVPPLKGTQEEQQMIKFLEIKNQDDLNFLLDKFTKFFLLNPARPIDAESNGGIIPRGYTCPGLSPDDVAFFTYNAGVSFTKEQIMTYRQAIYRFVCNGFVPDDQLLLKFLSVVSTDPSSLSDSATQHLKRLRTPYEDQDFISYLISLYIGNQATGTPPVQHTLQEKILTVLNSSILATTDANKVSLICSIGLHSTHYKLRSLCLSFIQHVAKHNHHNLLKANNSSEGVQTSIASLIRNNLYSEGWPKLQLGSSTPTFSTALLQRRMQYETLGAIIKKEFSLIEDLSYIDFLFDSLKGDMSEFRPSIQEALLSAIPHLAQLPIESKQKLKKLLRSQLNDDYDLDNPSEGESRDTLMSVRYISIKYANAAFNFDDAEARMLNIWGTSRDNRFDIVEEAVKGLHPYWFRVNQASNSSKFVTTAERLASEVRETQFPKFSQFIKLLLDEVNSAKSNSTSVTRSTLNFAVRFARQCLVSQAIYGETTIIIQDEDWSTRIEKAVQVDDNVRRLLSSMLSNYGDDSYSEFLQVLCCEFITKDYSGNIISISKYHDNVFGEVFRNLLMFSNKAVLKTLEDSIPNLFALLQKIEVTSNYDIELAGNAIGIIATSVPYTESINMIISHLKPESDPDLSVPYLYAGAFISSRLYITGSLKSVVTIDQLNYLLDSALKHVKGVKYRYFGMKALGELFKYGLLSELSKIRRSEVISQFSSSFDNRLLNDDLVTETWSYLALYADELDLFETFLNKLFETHTSKEVEYLFTVGESLSVLAGGWQSSFLQKQIDILGLSPKETPFIAFYSSSSKTNMVLEKVLTACDSTKPSLRRASCIWLLSMVQFLKTEPILARCKEIHFKFMKFLPDNDQFIQESAARGLSLIYELGNHDLKEEMIKGLLKSFTNSTNAISMNSGSVESSTQLFEPGTLNTGDDSISTYKDILNLASEVGDPSLVYKFMSLAKHSSLWSSRKGIAFGLGAIMSKSSLEKLLLEDTNSAKKLIPKLFRYRFDPYSSVANSMNDIWNTLVTDSSSTINVFFEDILQELLSGMSNKEWRVREASTAALLQLIQTQPEDKFSDNILDIWTMGFRTMDDIKESVREVGTKFTTVLAKILVRSIDSSKRVSAEKSTKILGTILPFFLGTKGLNSDADDVRKFALTTLIDLIKNTGKALKPFAPQLIFEFTSLFSSIEPQVINYLALNAENYKIDANVIDMHRRNGVTSSPLFNAIESLLSLTDESDLKELVDHVIKAIKKSIGLPSKVAASQVLILLIKKFGDSLKDYSGKLLKTCMNVLDDRNESICLSYALAFGYIFKVATIEKSVKYCKKLTERYFSTDSDSAARKIVGLAIESIHNNSYSQFESISTILMPLVFVASNDITEENSALYSKIWTEASSSGSGTVKLYLEEILNILSTNIRSLDFTVRRTCANAISNLCGKIDRSVSKDRTRKLFDITIEALEGRSWEGKEMIVDALVSAVNTFKEFLENENDLRSRIDKALVTESSRNNSKYTTKVLFSYSRYLSIFPNESLINESLIPITKSIFKDIEIQNGELSGNDENNEKISKKIKPNEDINRKSSRKNIENEEYIIEVLKAHAAIACGNIELYYFILDSVLNLFDSSMIIYTWRSQSACSRIGTDVLDKLPLTDANAESKLKAYWTTCYNINCRKEATENVKLEFIKFSMKLARKIPSLRAEVEEGMSRLAQLDPTARIELELKNFGL</sequence>
<dbReference type="InterPro" id="IPR055443">
    <property type="entry name" value="HEAT_ECM29"/>
</dbReference>
<organism evidence="8 9">
    <name type="scientific">Kazachstania africana (strain ATCC 22294 / BCRC 22015 / CBS 2517 / CECT 1963 / NBRC 1671 / NRRL Y-8276)</name>
    <name type="common">Yeast</name>
    <name type="synonym">Kluyveromyces africanus</name>
    <dbReference type="NCBI Taxonomy" id="1071382"/>
    <lineage>
        <taxon>Eukaryota</taxon>
        <taxon>Fungi</taxon>
        <taxon>Dikarya</taxon>
        <taxon>Ascomycota</taxon>
        <taxon>Saccharomycotina</taxon>
        <taxon>Saccharomycetes</taxon>
        <taxon>Saccharomycetales</taxon>
        <taxon>Saccharomycetaceae</taxon>
        <taxon>Kazachstania</taxon>
    </lineage>
</organism>
<dbReference type="RefSeq" id="XP_003959064.1">
    <property type="nucleotide sequence ID" value="XM_003959015.1"/>
</dbReference>
<dbReference type="GO" id="GO:0060090">
    <property type="term" value="F:molecular adaptor activity"/>
    <property type="evidence" value="ECO:0007669"/>
    <property type="project" value="EnsemblFungi"/>
</dbReference>
<name>H2AZX9_KAZAF</name>
<dbReference type="Gene3D" id="1.25.10.10">
    <property type="entry name" value="Leucine-rich Repeat Variant"/>
    <property type="match status" value="2"/>
</dbReference>
<dbReference type="InterPro" id="IPR011989">
    <property type="entry name" value="ARM-like"/>
</dbReference>
<dbReference type="GO" id="GO:0036503">
    <property type="term" value="P:ERAD pathway"/>
    <property type="evidence" value="ECO:0007669"/>
    <property type="project" value="TreeGrafter"/>
</dbReference>
<dbReference type="KEGG" id="kaf:KAFR_0I01480"/>
<dbReference type="OrthoDB" id="16066at2759"/>
<comment type="subcellular location">
    <subcellularLocation>
        <location evidence="1">Cytoplasm</location>
    </subcellularLocation>
</comment>
<accession>H2AZX9</accession>
<dbReference type="InterPro" id="IPR024372">
    <property type="entry name" value="Ecm29_N"/>
</dbReference>
<evidence type="ECO:0000256" key="4">
    <source>
        <dbReference type="ARBA" id="ARBA00022942"/>
    </source>
</evidence>
<evidence type="ECO:0000256" key="1">
    <source>
        <dbReference type="ARBA" id="ARBA00004496"/>
    </source>
</evidence>
<dbReference type="SUPFAM" id="SSF48371">
    <property type="entry name" value="ARM repeat"/>
    <property type="match status" value="3"/>
</dbReference>
<dbReference type="STRING" id="1071382.H2AZX9"/>
<proteinExistence type="predicted"/>
<dbReference type="EMBL" id="HE650829">
    <property type="protein sequence ID" value="CCF59929.1"/>
    <property type="molecule type" value="Genomic_DNA"/>
</dbReference>
<feature type="domain" description="Proteasome component Ecm29 N-terminal" evidence="6">
    <location>
        <begin position="15"/>
        <end position="535"/>
    </location>
</feature>
<dbReference type="InParanoid" id="H2AZX9"/>
<evidence type="ECO:0000259" key="7">
    <source>
        <dbReference type="Pfam" id="PF24492"/>
    </source>
</evidence>